<dbReference type="GO" id="GO:0006449">
    <property type="term" value="P:regulation of translational termination"/>
    <property type="evidence" value="ECO:0007669"/>
    <property type="project" value="TreeGrafter"/>
</dbReference>
<feature type="domain" description="Prolyl 4-hydroxylase alpha subunit Fe(2+) 2OG dioxygenase" evidence="1">
    <location>
        <begin position="116"/>
        <end position="209"/>
    </location>
</feature>
<organism evidence="2 3">
    <name type="scientific">Ferrovum myxofaciens</name>
    <dbReference type="NCBI Taxonomy" id="416213"/>
    <lineage>
        <taxon>Bacteria</taxon>
        <taxon>Pseudomonadati</taxon>
        <taxon>Pseudomonadota</taxon>
        <taxon>Betaproteobacteria</taxon>
        <taxon>Ferrovales</taxon>
        <taxon>Ferrovaceae</taxon>
        <taxon>Ferrovum</taxon>
    </lineage>
</organism>
<accession>A0A9E6MVQ7</accession>
<dbReference type="GO" id="GO:0005737">
    <property type="term" value="C:cytoplasm"/>
    <property type="evidence" value="ECO:0007669"/>
    <property type="project" value="TreeGrafter"/>
</dbReference>
<name>A0A9E6MVQ7_9PROT</name>
<protein>
    <submittedName>
        <fullName evidence="2">2OG-Fe(II) oxygenase</fullName>
    </submittedName>
</protein>
<dbReference type="RefSeq" id="WP_273144376.1">
    <property type="nucleotide sequence ID" value="NZ_CP053675.1"/>
</dbReference>
<reference evidence="2" key="1">
    <citation type="submission" date="2021-02" db="EMBL/GenBank/DDBJ databases">
        <title>Comparative genomics of Ferrovum myxofaciens strains, predominant extremophile bacteria forming large biofilm stalactites in acid mine ecosystems.</title>
        <authorList>
            <person name="Burkartova K."/>
            <person name="Ridl J."/>
            <person name="Pajer P."/>
            <person name="Falteisek L."/>
        </authorList>
    </citation>
    <scope>NUCLEOTIDE SEQUENCE</scope>
    <source>
        <strain evidence="2">MI1III</strain>
    </source>
</reference>
<dbReference type="Proteomes" id="UP000683551">
    <property type="component" value="Chromosome"/>
</dbReference>
<dbReference type="Gene3D" id="2.60.120.620">
    <property type="entry name" value="q2cbj1_9rhob like domain"/>
    <property type="match status" value="1"/>
</dbReference>
<dbReference type="InterPro" id="IPR044862">
    <property type="entry name" value="Pro_4_hyd_alph_FE2OG_OXY"/>
</dbReference>
<dbReference type="EMBL" id="CP071137">
    <property type="protein sequence ID" value="QWY77173.1"/>
    <property type="molecule type" value="Genomic_DNA"/>
</dbReference>
<dbReference type="AlphaFoldDB" id="A0A9E6MVQ7"/>
<dbReference type="Pfam" id="PF13640">
    <property type="entry name" value="2OG-FeII_Oxy_3"/>
    <property type="match status" value="1"/>
</dbReference>
<gene>
    <name evidence="2" type="ORF">JZL65_11995</name>
</gene>
<evidence type="ECO:0000313" key="3">
    <source>
        <dbReference type="Proteomes" id="UP000683551"/>
    </source>
</evidence>
<evidence type="ECO:0000313" key="2">
    <source>
        <dbReference type="EMBL" id="QWY77173.1"/>
    </source>
</evidence>
<dbReference type="InterPro" id="IPR051842">
    <property type="entry name" value="uS12_prolyl_hydroxylase"/>
</dbReference>
<dbReference type="PANTHER" id="PTHR12117:SF0">
    <property type="entry name" value="PROLYL 3-HYDROXYLASE OGFOD1"/>
    <property type="match status" value="1"/>
</dbReference>
<dbReference type="PANTHER" id="PTHR12117">
    <property type="entry name" value="HISTONE ACETYLTRANSFERASE COMPLEX"/>
    <property type="match status" value="1"/>
</dbReference>
<dbReference type="GO" id="GO:0031543">
    <property type="term" value="F:peptidyl-proline dioxygenase activity"/>
    <property type="evidence" value="ECO:0007669"/>
    <property type="project" value="TreeGrafter"/>
</dbReference>
<sequence>MFQWIAKDILDANVDRLQDSFQKAHPFRHLVIDELVEKDSLIPLLKAFPESSWSGWENVSHEHQHLKQVCNDISIIPDPLRTLIYELNSGPFLNWLSKVTGIPQILPDPHLFGGGLHSTGPGGTLTPHTDFHVVKGLPLFRRLNLLFYLNSDWTEENGGMLELWHKNQDRIEKIVLPTLGTCVLFQTDNDSMHGFTTPVSSKNRQSVAIY</sequence>
<evidence type="ECO:0000259" key="1">
    <source>
        <dbReference type="Pfam" id="PF13640"/>
    </source>
</evidence>
<proteinExistence type="predicted"/>